<keyword evidence="5" id="KW-0238">DNA-binding</keyword>
<evidence type="ECO:0000256" key="3">
    <source>
        <dbReference type="ARBA" id="ARBA00025466"/>
    </source>
</evidence>
<dbReference type="InterPro" id="IPR001005">
    <property type="entry name" value="SANT/Myb"/>
</dbReference>
<name>A0AAD4N7F6_9BILA</name>
<organism evidence="5 6">
    <name type="scientific">Ditylenchus destructor</name>
    <dbReference type="NCBI Taxonomy" id="166010"/>
    <lineage>
        <taxon>Eukaryota</taxon>
        <taxon>Metazoa</taxon>
        <taxon>Ecdysozoa</taxon>
        <taxon>Nematoda</taxon>
        <taxon>Chromadorea</taxon>
        <taxon>Rhabditida</taxon>
        <taxon>Tylenchina</taxon>
        <taxon>Tylenchomorpha</taxon>
        <taxon>Sphaerularioidea</taxon>
        <taxon>Anguinidae</taxon>
        <taxon>Anguininae</taxon>
        <taxon>Ditylenchus</taxon>
    </lineage>
</organism>
<dbReference type="Pfam" id="PF13873">
    <property type="entry name" value="Myb_DNA-bind_5"/>
    <property type="match status" value="1"/>
</dbReference>
<evidence type="ECO:0000313" key="5">
    <source>
        <dbReference type="EMBL" id="KAI1713951.1"/>
    </source>
</evidence>
<dbReference type="Gene3D" id="1.10.10.60">
    <property type="entry name" value="Homeodomain-like"/>
    <property type="match status" value="1"/>
</dbReference>
<dbReference type="Proteomes" id="UP001201812">
    <property type="component" value="Unassembled WGS sequence"/>
</dbReference>
<comment type="caution">
    <text evidence="5">The sequence shown here is derived from an EMBL/GenBank/DDBJ whole genome shotgun (WGS) entry which is preliminary data.</text>
</comment>
<evidence type="ECO:0000256" key="1">
    <source>
        <dbReference type="ARBA" id="ARBA00011764"/>
    </source>
</evidence>
<accession>A0AAD4N7F6</accession>
<reference evidence="5" key="1">
    <citation type="submission" date="2022-01" db="EMBL/GenBank/DDBJ databases">
        <title>Genome Sequence Resource for Two Populations of Ditylenchus destructor, the Migratory Endoparasitic Phytonematode.</title>
        <authorList>
            <person name="Zhang H."/>
            <person name="Lin R."/>
            <person name="Xie B."/>
        </authorList>
    </citation>
    <scope>NUCLEOTIDE SEQUENCE</scope>
    <source>
        <strain evidence="5">BazhouSP</strain>
    </source>
</reference>
<comment type="subunit">
    <text evidence="1">Self-associates forming complexes of several hundred monomers.</text>
</comment>
<dbReference type="GO" id="GO:0003677">
    <property type="term" value="F:DNA binding"/>
    <property type="evidence" value="ECO:0007669"/>
    <property type="project" value="UniProtKB-KW"/>
</dbReference>
<protein>
    <recommendedName>
        <fullName evidence="2">Regulatory protein zeste</fullName>
    </recommendedName>
</protein>
<dbReference type="GO" id="GO:0005634">
    <property type="term" value="C:nucleus"/>
    <property type="evidence" value="ECO:0007669"/>
    <property type="project" value="TreeGrafter"/>
</dbReference>
<gene>
    <name evidence="5" type="ORF">DdX_08835</name>
</gene>
<dbReference type="PANTHER" id="PTHR23098:SF16">
    <property type="entry name" value="REGULATORY PROTEIN ZESTE"/>
    <property type="match status" value="1"/>
</dbReference>
<comment type="function">
    <text evidence="3">Involved in transvection phenomena (= synapsis-dependent gene expression), where the synaptic pairing of chromosomes carrying genes with which zeste interacts influences the expression of these genes. Zeste binds to DNA and stimulates transcription from a nearby promoter.</text>
</comment>
<feature type="domain" description="Myb-like" evidence="4">
    <location>
        <begin position="75"/>
        <end position="147"/>
    </location>
</feature>
<evidence type="ECO:0000313" key="6">
    <source>
        <dbReference type="Proteomes" id="UP001201812"/>
    </source>
</evidence>
<dbReference type="PANTHER" id="PTHR23098">
    <property type="entry name" value="AGAP001331-PA-RELATED"/>
    <property type="match status" value="1"/>
</dbReference>
<sequence length="148" mass="17279">MSLQSQSIRLSRTWDKEMQWNYKMVPIKLQIPDSMWRLLRCNQVRQLSRADTTRRQQLQIKVVVNTTEQTTGGIQGKPRAAPFIKEEDRTLREAYAKHIHVIKGKVKDGVTMDDKKGAWRQIVECVNAVSKANRDVAACKQRWNNMNR</sequence>
<dbReference type="PROSITE" id="PS50090">
    <property type="entry name" value="MYB_LIKE"/>
    <property type="match status" value="1"/>
</dbReference>
<proteinExistence type="predicted"/>
<dbReference type="AlphaFoldDB" id="A0AAD4N7F6"/>
<evidence type="ECO:0000256" key="2">
    <source>
        <dbReference type="ARBA" id="ARBA00016807"/>
    </source>
</evidence>
<dbReference type="EMBL" id="JAKKPZ010000014">
    <property type="protein sequence ID" value="KAI1713951.1"/>
    <property type="molecule type" value="Genomic_DNA"/>
</dbReference>
<evidence type="ECO:0000259" key="4">
    <source>
        <dbReference type="PROSITE" id="PS50090"/>
    </source>
</evidence>
<keyword evidence="6" id="KW-1185">Reference proteome</keyword>
<dbReference type="InterPro" id="IPR028002">
    <property type="entry name" value="Myb_DNA-bind_5"/>
</dbReference>